<dbReference type="SUPFAM" id="SSF47413">
    <property type="entry name" value="lambda repressor-like DNA-binding domains"/>
    <property type="match status" value="1"/>
</dbReference>
<dbReference type="OrthoDB" id="9809434at2"/>
<gene>
    <name evidence="1" type="ORF">BEN30_09795</name>
</gene>
<accession>A0A1E5Q7F7</accession>
<name>A0A1E5Q7F7_9PROT</name>
<dbReference type="Gene3D" id="1.10.260.40">
    <property type="entry name" value="lambda repressor-like DNA-binding domains"/>
    <property type="match status" value="1"/>
</dbReference>
<keyword evidence="2" id="KW-1185">Reference proteome</keyword>
<dbReference type="GO" id="GO:0003677">
    <property type="term" value="F:DNA binding"/>
    <property type="evidence" value="ECO:0007669"/>
    <property type="project" value="InterPro"/>
</dbReference>
<proteinExistence type="predicted"/>
<organism evidence="1 2">
    <name type="scientific">Magnetovibrio blakemorei</name>
    <dbReference type="NCBI Taxonomy" id="28181"/>
    <lineage>
        <taxon>Bacteria</taxon>
        <taxon>Pseudomonadati</taxon>
        <taxon>Pseudomonadota</taxon>
        <taxon>Alphaproteobacteria</taxon>
        <taxon>Rhodospirillales</taxon>
        <taxon>Magnetovibrionaceae</taxon>
        <taxon>Magnetovibrio</taxon>
    </lineage>
</organism>
<evidence type="ECO:0000313" key="1">
    <source>
        <dbReference type="EMBL" id="OEJ67063.1"/>
    </source>
</evidence>
<protein>
    <submittedName>
        <fullName evidence="1">Fis family transcriptional regulator</fullName>
    </submittedName>
</protein>
<dbReference type="AlphaFoldDB" id="A0A1E5Q7F7"/>
<dbReference type="STRING" id="28181.BEN30_09795"/>
<dbReference type="InterPro" id="IPR010982">
    <property type="entry name" value="Lambda_DNA-bd_dom_sf"/>
</dbReference>
<reference evidence="2" key="1">
    <citation type="submission" date="2016-07" db="EMBL/GenBank/DDBJ databases">
        <authorList>
            <person name="Florea S."/>
            <person name="Webb J.S."/>
            <person name="Jaromczyk J."/>
            <person name="Schardl C.L."/>
        </authorList>
    </citation>
    <scope>NUCLEOTIDE SEQUENCE [LARGE SCALE GENOMIC DNA]</scope>
    <source>
        <strain evidence="2">MV-1</strain>
    </source>
</reference>
<comment type="caution">
    <text evidence="1">The sequence shown here is derived from an EMBL/GenBank/DDBJ whole genome shotgun (WGS) entry which is preliminary data.</text>
</comment>
<sequence length="100" mass="10979">MTKARNPHIGSTLDDLLDEDGILAEAHTVAIKRTLAWQVSQTMANENLSKSEMARRMNTSRAALNRLLDPDNPSVTLLTLDKAAAVLGKRLRVELVDEVA</sequence>
<dbReference type="Proteomes" id="UP000095347">
    <property type="component" value="Unassembled WGS sequence"/>
</dbReference>
<evidence type="ECO:0000313" key="2">
    <source>
        <dbReference type="Proteomes" id="UP000095347"/>
    </source>
</evidence>
<dbReference type="EMBL" id="MCGG01000025">
    <property type="protein sequence ID" value="OEJ67063.1"/>
    <property type="molecule type" value="Genomic_DNA"/>
</dbReference>
<dbReference type="RefSeq" id="WP_069957893.1">
    <property type="nucleotide sequence ID" value="NZ_MCGG01000025.1"/>
</dbReference>